<evidence type="ECO:0000313" key="8">
    <source>
        <dbReference type="EMBL" id="VFB16306.1"/>
    </source>
</evidence>
<proteinExistence type="inferred from homology"/>
<organism evidence="8 9">
    <name type="scientific">Urinicoccus massiliensis</name>
    <dbReference type="NCBI Taxonomy" id="1723382"/>
    <lineage>
        <taxon>Bacteria</taxon>
        <taxon>Bacillati</taxon>
        <taxon>Bacillota</taxon>
        <taxon>Tissierellia</taxon>
        <taxon>Tissierellales</taxon>
        <taxon>Peptoniphilaceae</taxon>
        <taxon>Urinicoccus</taxon>
    </lineage>
</organism>
<dbReference type="NCBIfam" id="TIGR00005">
    <property type="entry name" value="rluA_subfam"/>
    <property type="match status" value="1"/>
</dbReference>
<dbReference type="Proteomes" id="UP000377798">
    <property type="component" value="Unassembled WGS sequence"/>
</dbReference>
<feature type="active site" evidence="4">
    <location>
        <position position="131"/>
    </location>
</feature>
<protein>
    <recommendedName>
        <fullName evidence="6">Pseudouridine synthase</fullName>
        <ecNumber evidence="6">5.4.99.-</ecNumber>
    </recommendedName>
</protein>
<comment type="similarity">
    <text evidence="2 6">Belongs to the pseudouridine synthase RluA family.</text>
</comment>
<dbReference type="InterPro" id="IPR002942">
    <property type="entry name" value="S4_RNA-bd"/>
</dbReference>
<accession>A0A8H2M549</accession>
<dbReference type="CDD" id="cd00165">
    <property type="entry name" value="S4"/>
    <property type="match status" value="1"/>
</dbReference>
<dbReference type="InterPro" id="IPR050188">
    <property type="entry name" value="RluA_PseudoU_synthase"/>
</dbReference>
<comment type="function">
    <text evidence="6">Responsible for synthesis of pseudouridine from uracil.</text>
</comment>
<evidence type="ECO:0000256" key="5">
    <source>
        <dbReference type="PROSITE-ProRule" id="PRU00182"/>
    </source>
</evidence>
<dbReference type="InterPro" id="IPR006225">
    <property type="entry name" value="PsdUridine_synth_RluC/D"/>
</dbReference>
<dbReference type="SUPFAM" id="SSF55174">
    <property type="entry name" value="Alpha-L RNA-binding motif"/>
    <property type="match status" value="1"/>
</dbReference>
<dbReference type="CDD" id="cd02869">
    <property type="entry name" value="PseudoU_synth_RluA_like"/>
    <property type="match status" value="1"/>
</dbReference>
<comment type="catalytic activity">
    <reaction evidence="1 6">
        <text>a uridine in RNA = a pseudouridine in RNA</text>
        <dbReference type="Rhea" id="RHEA:48348"/>
        <dbReference type="Rhea" id="RHEA-COMP:12068"/>
        <dbReference type="Rhea" id="RHEA-COMP:12069"/>
        <dbReference type="ChEBI" id="CHEBI:65314"/>
        <dbReference type="ChEBI" id="CHEBI:65315"/>
    </reaction>
</comment>
<evidence type="ECO:0000256" key="1">
    <source>
        <dbReference type="ARBA" id="ARBA00000073"/>
    </source>
</evidence>
<dbReference type="Pfam" id="PF00849">
    <property type="entry name" value="PseudoU_synth_2"/>
    <property type="match status" value="1"/>
</dbReference>
<evidence type="ECO:0000256" key="6">
    <source>
        <dbReference type="RuleBase" id="RU362028"/>
    </source>
</evidence>
<comment type="caution">
    <text evidence="8">The sequence shown here is derived from an EMBL/GenBank/DDBJ whole genome shotgun (WGS) entry which is preliminary data.</text>
</comment>
<dbReference type="AlphaFoldDB" id="A0A8H2M549"/>
<dbReference type="SUPFAM" id="SSF55120">
    <property type="entry name" value="Pseudouridine synthase"/>
    <property type="match status" value="1"/>
</dbReference>
<feature type="domain" description="RNA-binding S4" evidence="7">
    <location>
        <begin position="11"/>
        <end position="71"/>
    </location>
</feature>
<dbReference type="PANTHER" id="PTHR21600">
    <property type="entry name" value="MITOCHONDRIAL RNA PSEUDOURIDINE SYNTHASE"/>
    <property type="match status" value="1"/>
</dbReference>
<keyword evidence="5" id="KW-0694">RNA-binding</keyword>
<evidence type="ECO:0000256" key="3">
    <source>
        <dbReference type="ARBA" id="ARBA00023235"/>
    </source>
</evidence>
<keyword evidence="9" id="KW-1185">Reference proteome</keyword>
<dbReference type="InterPro" id="IPR006145">
    <property type="entry name" value="PsdUridine_synth_RsuA/RluA"/>
</dbReference>
<dbReference type="Gene3D" id="3.10.290.10">
    <property type="entry name" value="RNA-binding S4 domain"/>
    <property type="match status" value="1"/>
</dbReference>
<dbReference type="Pfam" id="PF01479">
    <property type="entry name" value="S4"/>
    <property type="match status" value="1"/>
</dbReference>
<evidence type="ECO:0000256" key="4">
    <source>
        <dbReference type="PIRSR" id="PIRSR606225-1"/>
    </source>
</evidence>
<gene>
    <name evidence="8" type="primary">rluD</name>
    <name evidence="8" type="ORF">NCTC13150_00827</name>
</gene>
<dbReference type="EC" id="5.4.99.-" evidence="6"/>
<dbReference type="RefSeq" id="WP_131748899.1">
    <property type="nucleotide sequence ID" value="NZ_CAACYI010000001.1"/>
</dbReference>
<reference evidence="8 9" key="1">
    <citation type="submission" date="2019-02" db="EMBL/GenBank/DDBJ databases">
        <authorList>
            <consortium name="Pathogen Informatics"/>
        </authorList>
    </citation>
    <scope>NUCLEOTIDE SEQUENCE [LARGE SCALE GENOMIC DNA]</scope>
    <source>
        <strain evidence="8 9">3012STDY7089603</strain>
    </source>
</reference>
<name>A0A8H2M549_9FIRM</name>
<dbReference type="GO" id="GO:0120159">
    <property type="term" value="F:rRNA pseudouridine synthase activity"/>
    <property type="evidence" value="ECO:0007669"/>
    <property type="project" value="UniProtKB-ARBA"/>
</dbReference>
<keyword evidence="3 6" id="KW-0413">Isomerase</keyword>
<dbReference type="PANTHER" id="PTHR21600:SF44">
    <property type="entry name" value="RIBOSOMAL LARGE SUBUNIT PSEUDOURIDINE SYNTHASE D"/>
    <property type="match status" value="1"/>
</dbReference>
<dbReference type="SMART" id="SM00363">
    <property type="entry name" value="S4"/>
    <property type="match status" value="1"/>
</dbReference>
<evidence type="ECO:0000259" key="7">
    <source>
        <dbReference type="SMART" id="SM00363"/>
    </source>
</evidence>
<dbReference type="GO" id="GO:0003723">
    <property type="term" value="F:RNA binding"/>
    <property type="evidence" value="ECO:0007669"/>
    <property type="project" value="UniProtKB-KW"/>
</dbReference>
<evidence type="ECO:0000256" key="2">
    <source>
        <dbReference type="ARBA" id="ARBA00010876"/>
    </source>
</evidence>
<dbReference type="GO" id="GO:0000455">
    <property type="term" value="P:enzyme-directed rRNA pseudouridine synthesis"/>
    <property type="evidence" value="ECO:0007669"/>
    <property type="project" value="TreeGrafter"/>
</dbReference>
<dbReference type="Gene3D" id="3.30.2350.10">
    <property type="entry name" value="Pseudouridine synthase"/>
    <property type="match status" value="1"/>
</dbReference>
<dbReference type="PROSITE" id="PS50889">
    <property type="entry name" value="S4"/>
    <property type="match status" value="1"/>
</dbReference>
<sequence length="290" mass="33306">MEKIIQGREGLRLDVYLSEKLGVTRSQIKKMNKEKRILVNHQEVKAGFLLSATDEIHVFLKESYQILPVNKQVDIYYEDEDLLVVNKPKNLVVHPGAGEEEDSLVHRLLYKYPDLPGLDDSLRPGIVHRLDKDTEGLLLVAKNEFAMTALMKDFKSRRVKKIYQCIVHGLIKEPLTIDNPIARSKIDRKKMTTDPRGKKAISHIRPLGWGKNKSLLEVSIVTGRTHQIRVHLKSIGHSIIGDQTYSHPPFYGLDSQALAATQMSFIHPRSHHLIMVQRPRPEYFDKIMEK</sequence>
<dbReference type="EMBL" id="CAACYI010000001">
    <property type="protein sequence ID" value="VFB16306.1"/>
    <property type="molecule type" value="Genomic_DNA"/>
</dbReference>
<dbReference type="InterPro" id="IPR036986">
    <property type="entry name" value="S4_RNA-bd_sf"/>
</dbReference>
<dbReference type="InterPro" id="IPR020103">
    <property type="entry name" value="PsdUridine_synth_cat_dom_sf"/>
</dbReference>
<evidence type="ECO:0000313" key="9">
    <source>
        <dbReference type="Proteomes" id="UP000377798"/>
    </source>
</evidence>